<evidence type="ECO:0000313" key="2">
    <source>
        <dbReference type="EMBL" id="RYN37716.1"/>
    </source>
</evidence>
<dbReference type="AlphaFoldDB" id="A0A4V1WLA7"/>
<dbReference type="EMBL" id="PDXA01000061">
    <property type="protein sequence ID" value="RYN37716.1"/>
    <property type="molecule type" value="Genomic_DNA"/>
</dbReference>
<evidence type="ECO:0000256" key="1">
    <source>
        <dbReference type="SAM" id="SignalP"/>
    </source>
</evidence>
<comment type="caution">
    <text evidence="2">The sequence shown here is derived from an EMBL/GenBank/DDBJ whole genome shotgun (WGS) entry which is preliminary data.</text>
</comment>
<name>A0A4V1WLA7_9PLEO</name>
<dbReference type="Proteomes" id="UP000292402">
    <property type="component" value="Unassembled WGS sequence"/>
</dbReference>
<accession>A0A4V1WLA7</accession>
<evidence type="ECO:0000313" key="3">
    <source>
        <dbReference type="Proteomes" id="UP000292402"/>
    </source>
</evidence>
<feature type="chain" id="PRO_5020481751" evidence="1">
    <location>
        <begin position="19"/>
        <end position="149"/>
    </location>
</feature>
<reference evidence="3" key="1">
    <citation type="journal article" date="2019" name="bioRxiv">
        <title>Genomics, evolutionary history and diagnostics of the Alternaria alternata species group including apple and Asian pear pathotypes.</title>
        <authorList>
            <person name="Armitage A.D."/>
            <person name="Cockerton H.M."/>
            <person name="Sreenivasaprasad S."/>
            <person name="Woodhall J.W."/>
            <person name="Lane C.R."/>
            <person name="Harrison R.J."/>
            <person name="Clarkson J.P."/>
        </authorList>
    </citation>
    <scope>NUCLEOTIDE SEQUENCE [LARGE SCALE GENOMIC DNA]</scope>
    <source>
        <strain evidence="3">FERA 1082</strain>
    </source>
</reference>
<proteinExistence type="predicted"/>
<feature type="signal peptide" evidence="1">
    <location>
        <begin position="1"/>
        <end position="18"/>
    </location>
</feature>
<protein>
    <submittedName>
        <fullName evidence="2">Uncharacterized protein</fullName>
    </submittedName>
</protein>
<sequence length="149" mass="16560">MIFLRISIAASFFLSASASLPGLARGLVNVHNGQCQHKLFCKSTLIRHLSSWKYVIAGHEVTASDLHTQNMNTSTEPLRIAGLAIDDVSMGYEQDLVHSRPIKTHGYIKCDGQGEIDNECRQWCSCDRSNKMNCRDPADIDVCSEICKC</sequence>
<gene>
    <name evidence="2" type="ORF">AA0114_g11515</name>
</gene>
<keyword evidence="1" id="KW-0732">Signal</keyword>
<organism evidence="2 3">
    <name type="scientific">Alternaria tenuissima</name>
    <dbReference type="NCBI Taxonomy" id="119927"/>
    <lineage>
        <taxon>Eukaryota</taxon>
        <taxon>Fungi</taxon>
        <taxon>Dikarya</taxon>
        <taxon>Ascomycota</taxon>
        <taxon>Pezizomycotina</taxon>
        <taxon>Dothideomycetes</taxon>
        <taxon>Pleosporomycetidae</taxon>
        <taxon>Pleosporales</taxon>
        <taxon>Pleosporineae</taxon>
        <taxon>Pleosporaceae</taxon>
        <taxon>Alternaria</taxon>
        <taxon>Alternaria sect. Alternaria</taxon>
        <taxon>Alternaria alternata complex</taxon>
    </lineage>
</organism>